<dbReference type="CDD" id="cd06257">
    <property type="entry name" value="DnaJ"/>
    <property type="match status" value="1"/>
</dbReference>
<dbReference type="PRINTS" id="PR00625">
    <property type="entry name" value="JDOMAIN"/>
</dbReference>
<dbReference type="InterPro" id="IPR036869">
    <property type="entry name" value="J_dom_sf"/>
</dbReference>
<dbReference type="GO" id="GO:0005829">
    <property type="term" value="C:cytosol"/>
    <property type="evidence" value="ECO:0007669"/>
    <property type="project" value="TreeGrafter"/>
</dbReference>
<dbReference type="SUPFAM" id="SSF46565">
    <property type="entry name" value="Chaperone J-domain"/>
    <property type="match status" value="1"/>
</dbReference>
<dbReference type="InterPro" id="IPR008971">
    <property type="entry name" value="HSP40/DnaJ_pept-bd"/>
</dbReference>
<dbReference type="GO" id="GO:0051082">
    <property type="term" value="F:unfolded protein binding"/>
    <property type="evidence" value="ECO:0007669"/>
    <property type="project" value="InterPro"/>
</dbReference>
<dbReference type="Proteomes" id="UP000694867">
    <property type="component" value="Unplaced"/>
</dbReference>
<evidence type="ECO:0000256" key="2">
    <source>
        <dbReference type="SAM" id="MobiDB-lite"/>
    </source>
</evidence>
<organism evidence="4 5">
    <name type="scientific">Galendromus occidentalis</name>
    <name type="common">western predatory mite</name>
    <dbReference type="NCBI Taxonomy" id="34638"/>
    <lineage>
        <taxon>Eukaryota</taxon>
        <taxon>Metazoa</taxon>
        <taxon>Ecdysozoa</taxon>
        <taxon>Arthropoda</taxon>
        <taxon>Chelicerata</taxon>
        <taxon>Arachnida</taxon>
        <taxon>Acari</taxon>
        <taxon>Parasitiformes</taxon>
        <taxon>Mesostigmata</taxon>
        <taxon>Gamasina</taxon>
        <taxon>Phytoseioidea</taxon>
        <taxon>Phytoseiidae</taxon>
        <taxon>Typhlodrominae</taxon>
        <taxon>Galendromus</taxon>
    </lineage>
</organism>
<gene>
    <name evidence="5" type="primary">LOC100903677</name>
</gene>
<feature type="region of interest" description="Disordered" evidence="2">
    <location>
        <begin position="72"/>
        <end position="93"/>
    </location>
</feature>
<dbReference type="SUPFAM" id="SSF49493">
    <property type="entry name" value="HSP40/DnaJ peptide-binding domain"/>
    <property type="match status" value="2"/>
</dbReference>
<dbReference type="GO" id="GO:0006457">
    <property type="term" value="P:protein folding"/>
    <property type="evidence" value="ECO:0007669"/>
    <property type="project" value="InterPro"/>
</dbReference>
<reference evidence="5" key="1">
    <citation type="submission" date="2025-08" db="UniProtKB">
        <authorList>
            <consortium name="RefSeq"/>
        </authorList>
    </citation>
    <scope>IDENTIFICATION</scope>
</reference>
<keyword evidence="4" id="KW-1185">Reference proteome</keyword>
<feature type="compositionally biased region" description="Gly residues" evidence="2">
    <location>
        <begin position="77"/>
        <end position="90"/>
    </location>
</feature>
<dbReference type="Pfam" id="PF00226">
    <property type="entry name" value="DnaJ"/>
    <property type="match status" value="1"/>
</dbReference>
<feature type="domain" description="J" evidence="3">
    <location>
        <begin position="8"/>
        <end position="72"/>
    </location>
</feature>
<sequence length="346" mass="38431">MVVKMGKDLYAVLEVPKSASLEEIKKSYRRLALKYHPDKNKSPDAAEKFREVCSAYEVLSNKEKRDTYDRFGEDGLRQGGVGGNGAGGRSGTSTRFYTSTDPMSTFTQFFGTDNPFENFFNLGRGGGFSTFDDHMDIEGDLFGGGRNNAFRSQSFTAGTRRPAKQDPPVEYDLSVSLEDILKGCTKKMKISRKVLMPDGRATKREEKVLTINVKPGWKAGTKITFQKEGDQAPGTTPADIVFIIKDKPHDVFKRDGTDIKYTATVTLREALTGCRIDVPTLQGGTVKLNYNEVIKPTTIKKLYGQGLPYPKDPSKRGDLVISFDIKFPDSINESTREILFDALPAK</sequence>
<dbReference type="InterPro" id="IPR002939">
    <property type="entry name" value="DnaJ_C"/>
</dbReference>
<dbReference type="AlphaFoldDB" id="A0AAJ6QMG4"/>
<dbReference type="PROSITE" id="PS50076">
    <property type="entry name" value="DNAJ_2"/>
    <property type="match status" value="1"/>
</dbReference>
<dbReference type="Gene3D" id="1.10.287.110">
    <property type="entry name" value="DnaJ domain"/>
    <property type="match status" value="1"/>
</dbReference>
<evidence type="ECO:0000259" key="3">
    <source>
        <dbReference type="PROSITE" id="PS50076"/>
    </source>
</evidence>
<dbReference type="SMART" id="SM00271">
    <property type="entry name" value="DnaJ"/>
    <property type="match status" value="1"/>
</dbReference>
<evidence type="ECO:0000256" key="1">
    <source>
        <dbReference type="ARBA" id="ARBA00023186"/>
    </source>
</evidence>
<dbReference type="PROSITE" id="PS00636">
    <property type="entry name" value="DNAJ_1"/>
    <property type="match status" value="1"/>
</dbReference>
<dbReference type="RefSeq" id="XP_003737666.1">
    <property type="nucleotide sequence ID" value="XM_003737618.2"/>
</dbReference>
<dbReference type="FunFam" id="2.60.260.20:FF:000002">
    <property type="entry name" value="Dnaj homolog subfamily b member"/>
    <property type="match status" value="1"/>
</dbReference>
<protein>
    <submittedName>
        <fullName evidence="5">DnaJ homolog subfamily B member 4 isoform X1</fullName>
    </submittedName>
</protein>
<evidence type="ECO:0000313" key="4">
    <source>
        <dbReference type="Proteomes" id="UP000694867"/>
    </source>
</evidence>
<dbReference type="FunFam" id="1.10.287.110:FF:000106">
    <property type="entry name" value="Putative heat shock protein-like protein"/>
    <property type="match status" value="1"/>
</dbReference>
<dbReference type="GO" id="GO:0051087">
    <property type="term" value="F:protein-folding chaperone binding"/>
    <property type="evidence" value="ECO:0007669"/>
    <property type="project" value="TreeGrafter"/>
</dbReference>
<dbReference type="InterPro" id="IPR051339">
    <property type="entry name" value="DnaJ_subfamily_B"/>
</dbReference>
<dbReference type="InterPro" id="IPR001623">
    <property type="entry name" value="DnaJ_domain"/>
</dbReference>
<evidence type="ECO:0000313" key="5">
    <source>
        <dbReference type="RefSeq" id="XP_003737666.1"/>
    </source>
</evidence>
<name>A0AAJ6QMG4_9ACAR</name>
<dbReference type="PANTHER" id="PTHR24078:SF553">
    <property type="entry name" value="DNAJ HOMOLOG SUBFAMILY B MEMBER 5"/>
    <property type="match status" value="1"/>
</dbReference>
<dbReference type="FunFam" id="2.60.260.20:FF:000006">
    <property type="entry name" value="DnaJ subfamily B member 13"/>
    <property type="match status" value="1"/>
</dbReference>
<dbReference type="Gene3D" id="2.60.260.20">
    <property type="entry name" value="Urease metallochaperone UreE, N-terminal domain"/>
    <property type="match status" value="2"/>
</dbReference>
<dbReference type="Pfam" id="PF01556">
    <property type="entry name" value="DnaJ_C"/>
    <property type="match status" value="1"/>
</dbReference>
<dbReference type="CDD" id="cd10747">
    <property type="entry name" value="DnaJ_C"/>
    <property type="match status" value="1"/>
</dbReference>
<keyword evidence="1" id="KW-0143">Chaperone</keyword>
<accession>A0AAJ6QMG4</accession>
<dbReference type="PANTHER" id="PTHR24078">
    <property type="entry name" value="DNAJ HOMOLOG SUBFAMILY C MEMBER"/>
    <property type="match status" value="1"/>
</dbReference>
<dbReference type="GeneID" id="100903677"/>
<dbReference type="InterPro" id="IPR018253">
    <property type="entry name" value="DnaJ_domain_CS"/>
</dbReference>
<proteinExistence type="predicted"/>